<evidence type="ECO:0000256" key="6">
    <source>
        <dbReference type="ARBA" id="ARBA00022967"/>
    </source>
</evidence>
<dbReference type="Gene3D" id="2.40.50.140">
    <property type="entry name" value="Nucleic acid-binding proteins"/>
    <property type="match status" value="1"/>
</dbReference>
<reference evidence="9 10" key="1">
    <citation type="submission" date="2018-09" db="EMBL/GenBank/DDBJ databases">
        <title>Mesorhizobium carmichaelinearum sp. nov. isolated from Carmichaelinea spp. root nodules in New Zealand.</title>
        <authorList>
            <person name="De Meyer S.E."/>
        </authorList>
    </citation>
    <scope>NUCLEOTIDE SEQUENCE [LARGE SCALE GENOMIC DNA]</scope>
    <source>
        <strain evidence="9 10">LMG 28313</strain>
    </source>
</reference>
<evidence type="ECO:0000313" key="10">
    <source>
        <dbReference type="Proteomes" id="UP000275530"/>
    </source>
</evidence>
<keyword evidence="2 8" id="KW-0813">Transport</keyword>
<dbReference type="GO" id="GO:0016887">
    <property type="term" value="F:ATP hydrolysis activity"/>
    <property type="evidence" value="ECO:0007669"/>
    <property type="project" value="InterPro"/>
</dbReference>
<dbReference type="FunFam" id="3.40.50.300:FF:000042">
    <property type="entry name" value="Maltose/maltodextrin ABC transporter, ATP-binding protein"/>
    <property type="match status" value="1"/>
</dbReference>
<comment type="catalytic activity">
    <reaction evidence="8">
        <text>ATP + H2O + polyamine-[polyamine-binding protein]Side 1 = ADP + phosphate + polyamineSide 2 + [polyamine-binding protein]Side 1.</text>
        <dbReference type="EC" id="7.6.2.11"/>
    </reaction>
</comment>
<dbReference type="NCBIfam" id="TIGR01187">
    <property type="entry name" value="potA"/>
    <property type="match status" value="1"/>
</dbReference>
<evidence type="ECO:0000256" key="8">
    <source>
        <dbReference type="RuleBase" id="RU364083"/>
    </source>
</evidence>
<dbReference type="PANTHER" id="PTHR42781:SF6">
    <property type="entry name" value="SPERMIDINE_PUTRESCINE IMPORT ATP-BINDING PROTEIN POTA"/>
    <property type="match status" value="1"/>
</dbReference>
<dbReference type="SUPFAM" id="SSF52540">
    <property type="entry name" value="P-loop containing nucleoside triphosphate hydrolases"/>
    <property type="match status" value="1"/>
</dbReference>
<dbReference type="Proteomes" id="UP000275530">
    <property type="component" value="Unassembled WGS sequence"/>
</dbReference>
<dbReference type="InterPro" id="IPR027417">
    <property type="entry name" value="P-loop_NTPase"/>
</dbReference>
<dbReference type="EC" id="7.6.2.11" evidence="8"/>
<dbReference type="GO" id="GO:0015417">
    <property type="term" value="F:ABC-type polyamine transporter activity"/>
    <property type="evidence" value="ECO:0007669"/>
    <property type="project" value="UniProtKB-EC"/>
</dbReference>
<dbReference type="InterPro" id="IPR012340">
    <property type="entry name" value="NA-bd_OB-fold"/>
</dbReference>
<evidence type="ECO:0000256" key="7">
    <source>
        <dbReference type="ARBA" id="ARBA00023136"/>
    </source>
</evidence>
<keyword evidence="6 8" id="KW-1278">Translocase</keyword>
<keyword evidence="3 8" id="KW-1003">Cell membrane</keyword>
<protein>
    <recommendedName>
        <fullName evidence="8">Spermidine/putrescine import ATP-binding protein PotA</fullName>
        <ecNumber evidence="8">7.6.2.11</ecNumber>
    </recommendedName>
</protein>
<dbReference type="SMART" id="SM00382">
    <property type="entry name" value="AAA"/>
    <property type="match status" value="1"/>
</dbReference>
<dbReference type="Gene3D" id="2.40.50.100">
    <property type="match status" value="1"/>
</dbReference>
<evidence type="ECO:0000256" key="4">
    <source>
        <dbReference type="ARBA" id="ARBA00022741"/>
    </source>
</evidence>
<comment type="subcellular location">
    <subcellularLocation>
        <location evidence="1">Cell inner membrane</location>
        <topology evidence="1">Peripheral membrane protein</topology>
    </subcellularLocation>
</comment>
<dbReference type="PROSITE" id="PS50893">
    <property type="entry name" value="ABC_TRANSPORTER_2"/>
    <property type="match status" value="1"/>
</dbReference>
<dbReference type="AlphaFoldDB" id="A0A6M7TFP7"/>
<organism evidence="9 10">
    <name type="scientific">Mesorhizobium jarvisii</name>
    <dbReference type="NCBI Taxonomy" id="1777867"/>
    <lineage>
        <taxon>Bacteria</taxon>
        <taxon>Pseudomonadati</taxon>
        <taxon>Pseudomonadota</taxon>
        <taxon>Alphaproteobacteria</taxon>
        <taxon>Hyphomicrobiales</taxon>
        <taxon>Phyllobacteriaceae</taxon>
        <taxon>Mesorhizobium</taxon>
    </lineage>
</organism>
<gene>
    <name evidence="8" type="primary">potA</name>
    <name evidence="9" type="ORF">D3242_32455</name>
</gene>
<dbReference type="InterPro" id="IPR003439">
    <property type="entry name" value="ABC_transporter-like_ATP-bd"/>
</dbReference>
<name>A0A6M7TFP7_9HYPH</name>
<dbReference type="PROSITE" id="PS00211">
    <property type="entry name" value="ABC_TRANSPORTER_1"/>
    <property type="match status" value="1"/>
</dbReference>
<evidence type="ECO:0000256" key="1">
    <source>
        <dbReference type="ARBA" id="ARBA00004417"/>
    </source>
</evidence>
<comment type="similarity">
    <text evidence="8">Belongs to the ABC transporter superfamily. Spermidine/putrescine importer (TC 3.A.1.11.1) family.</text>
</comment>
<dbReference type="InterPro" id="IPR017871">
    <property type="entry name" value="ABC_transporter-like_CS"/>
</dbReference>
<dbReference type="RefSeq" id="WP_064985816.1">
    <property type="nucleotide sequence ID" value="NZ_CP033507.1"/>
</dbReference>
<dbReference type="GO" id="GO:0043190">
    <property type="term" value="C:ATP-binding cassette (ABC) transporter complex"/>
    <property type="evidence" value="ECO:0007669"/>
    <property type="project" value="InterPro"/>
</dbReference>
<accession>A0A6M7TFP7</accession>
<dbReference type="Pfam" id="PF08402">
    <property type="entry name" value="TOBE_2"/>
    <property type="match status" value="1"/>
</dbReference>
<dbReference type="GO" id="GO:0005524">
    <property type="term" value="F:ATP binding"/>
    <property type="evidence" value="ECO:0007669"/>
    <property type="project" value="UniProtKB-KW"/>
</dbReference>
<sequence length="377" mass="39865">MSALAASSPASASAAGPAFVDFVDVEKSYDGRAFAVTRLNLGVARGEFLTLLGPSGSGKTTTLNMLAGFERPTSGTITLEGRPVDRLPPYQRNIGMVFQNYALFPHMSVAENVAFPLSVRQVSKADIAGRVGRALDMVRLKQFGDRKPAQLSGGQQQRVALARALVFEPSLVLMDEPLGALDKKLREHMQLEIKQIHTMLGVTIVYVTHDQSEALTMSDRVAVFNNGAIVQLGSPDDLYNAPQSSFVASFIGENNTLEGIVDRVSGKECRVRLTGGGELTALAIGVAQGNACHVAIRPERLSLMPAGANALPATVDGRIYLGDHLRLLARLGNDQVLTVKVGPEATMANGEAVTVSCAPQDCRAFPADAAAAKAGPS</sequence>
<keyword evidence="7 8" id="KW-0472">Membrane</keyword>
<keyword evidence="10" id="KW-1185">Reference proteome</keyword>
<dbReference type="InterPro" id="IPR013611">
    <property type="entry name" value="Transp-assoc_OB_typ2"/>
</dbReference>
<dbReference type="InterPro" id="IPR008995">
    <property type="entry name" value="Mo/tungstate-bd_C_term_dom"/>
</dbReference>
<dbReference type="InterPro" id="IPR050093">
    <property type="entry name" value="ABC_SmlMolc_Importer"/>
</dbReference>
<comment type="function">
    <text evidence="8">Part of the ABC transporter complex PotABCD involved in spermidine/putrescine import. Responsible for energy coupling to the transport system.</text>
</comment>
<proteinExistence type="inferred from homology"/>
<comment type="subunit">
    <text evidence="8">The complex is composed of two ATP-binding proteins (PotA), two transmembrane proteins (PotB and PotC) and a solute-binding protein (PotD).</text>
</comment>
<dbReference type="EMBL" id="QZXA01000022">
    <property type="protein sequence ID" value="RJT28333.1"/>
    <property type="molecule type" value="Genomic_DNA"/>
</dbReference>
<keyword evidence="4 8" id="KW-0547">Nucleotide-binding</keyword>
<evidence type="ECO:0000256" key="2">
    <source>
        <dbReference type="ARBA" id="ARBA00022448"/>
    </source>
</evidence>
<keyword evidence="5 8" id="KW-0067">ATP-binding</keyword>
<evidence type="ECO:0000256" key="5">
    <source>
        <dbReference type="ARBA" id="ARBA00022840"/>
    </source>
</evidence>
<evidence type="ECO:0000313" key="9">
    <source>
        <dbReference type="EMBL" id="RJT28333.1"/>
    </source>
</evidence>
<dbReference type="PANTHER" id="PTHR42781">
    <property type="entry name" value="SPERMIDINE/PUTRESCINE IMPORT ATP-BINDING PROTEIN POTA"/>
    <property type="match status" value="1"/>
</dbReference>
<dbReference type="InterPro" id="IPR003593">
    <property type="entry name" value="AAA+_ATPase"/>
</dbReference>
<dbReference type="InterPro" id="IPR005893">
    <property type="entry name" value="PotA-like"/>
</dbReference>
<evidence type="ECO:0000256" key="3">
    <source>
        <dbReference type="ARBA" id="ARBA00022475"/>
    </source>
</evidence>
<comment type="caution">
    <text evidence="9">The sequence shown here is derived from an EMBL/GenBank/DDBJ whole genome shotgun (WGS) entry which is preliminary data.</text>
</comment>
<dbReference type="SUPFAM" id="SSF50331">
    <property type="entry name" value="MOP-like"/>
    <property type="match status" value="1"/>
</dbReference>
<dbReference type="Pfam" id="PF00005">
    <property type="entry name" value="ABC_tran"/>
    <property type="match status" value="1"/>
</dbReference>
<dbReference type="Gene3D" id="3.40.50.300">
    <property type="entry name" value="P-loop containing nucleotide triphosphate hydrolases"/>
    <property type="match status" value="1"/>
</dbReference>